<organism evidence="3 4">
    <name type="scientific">Nocardioides daedukensis</name>
    <dbReference type="NCBI Taxonomy" id="634462"/>
    <lineage>
        <taxon>Bacteria</taxon>
        <taxon>Bacillati</taxon>
        <taxon>Actinomycetota</taxon>
        <taxon>Actinomycetes</taxon>
        <taxon>Propionibacteriales</taxon>
        <taxon>Nocardioidaceae</taxon>
        <taxon>Nocardioides</taxon>
    </lineage>
</organism>
<sequence>MIGLVVFGLLWVDLVLDGPITRVDRWTADLVSPVTASPATTVAQWLSRAGAWEVSGALALGVAVALTLVRRSIEPVAVISGGLVLLAVLGFGTKTLIGRTGPVDPHADLGWGGAFPSGHSAAALVIACLLAILLTESGHPRNVGLAWITSTLWWLLIGWSRVQINVHWVGDVLSGWALGAVVVGIVCTTRRLVRKRVSRRGNTDR</sequence>
<feature type="transmembrane region" description="Helical" evidence="1">
    <location>
        <begin position="142"/>
        <end position="160"/>
    </location>
</feature>
<comment type="caution">
    <text evidence="3">The sequence shown here is derived from an EMBL/GenBank/DDBJ whole genome shotgun (WGS) entry which is preliminary data.</text>
</comment>
<evidence type="ECO:0000259" key="2">
    <source>
        <dbReference type="SMART" id="SM00014"/>
    </source>
</evidence>
<proteinExistence type="predicted"/>
<dbReference type="SUPFAM" id="SSF48317">
    <property type="entry name" value="Acid phosphatase/Vanadium-dependent haloperoxidase"/>
    <property type="match status" value="1"/>
</dbReference>
<feature type="transmembrane region" description="Helical" evidence="1">
    <location>
        <begin position="76"/>
        <end position="97"/>
    </location>
</feature>
<feature type="transmembrane region" description="Helical" evidence="1">
    <location>
        <begin position="172"/>
        <end position="193"/>
    </location>
</feature>
<feature type="domain" description="Phosphatidic acid phosphatase type 2/haloperoxidase" evidence="2">
    <location>
        <begin position="80"/>
        <end position="187"/>
    </location>
</feature>
<dbReference type="Pfam" id="PF01569">
    <property type="entry name" value="PAP2"/>
    <property type="match status" value="1"/>
</dbReference>
<dbReference type="PANTHER" id="PTHR14969:SF13">
    <property type="entry name" value="AT30094P"/>
    <property type="match status" value="1"/>
</dbReference>
<dbReference type="RefSeq" id="WP_179501710.1">
    <property type="nucleotide sequence ID" value="NZ_JACCAA010000001.1"/>
</dbReference>
<reference evidence="3 4" key="1">
    <citation type="submission" date="2020-07" db="EMBL/GenBank/DDBJ databases">
        <title>Sequencing the genomes of 1000 actinobacteria strains.</title>
        <authorList>
            <person name="Klenk H.-P."/>
        </authorList>
    </citation>
    <scope>NUCLEOTIDE SEQUENCE [LARGE SCALE GENOMIC DNA]</scope>
    <source>
        <strain evidence="3 4">DSM 23819</strain>
    </source>
</reference>
<dbReference type="CDD" id="cd03392">
    <property type="entry name" value="PAP2_like_2"/>
    <property type="match status" value="1"/>
</dbReference>
<protein>
    <submittedName>
        <fullName evidence="3">Membrane-associated phospholipid phosphatase</fullName>
    </submittedName>
</protein>
<feature type="transmembrane region" description="Helical" evidence="1">
    <location>
        <begin position="49"/>
        <end position="69"/>
    </location>
</feature>
<dbReference type="PANTHER" id="PTHR14969">
    <property type="entry name" value="SPHINGOSINE-1-PHOSPHATE PHOSPHOHYDROLASE"/>
    <property type="match status" value="1"/>
</dbReference>
<gene>
    <name evidence="3" type="ORF">BJ980_001481</name>
</gene>
<accession>A0A7Y9UNH2</accession>
<feature type="transmembrane region" description="Helical" evidence="1">
    <location>
        <begin position="117"/>
        <end position="135"/>
    </location>
</feature>
<dbReference type="Proteomes" id="UP000540656">
    <property type="component" value="Unassembled WGS sequence"/>
</dbReference>
<evidence type="ECO:0000313" key="3">
    <source>
        <dbReference type="EMBL" id="NYG58558.1"/>
    </source>
</evidence>
<dbReference type="EMBL" id="JACCAA010000001">
    <property type="protein sequence ID" value="NYG58558.1"/>
    <property type="molecule type" value="Genomic_DNA"/>
</dbReference>
<evidence type="ECO:0000313" key="4">
    <source>
        <dbReference type="Proteomes" id="UP000540656"/>
    </source>
</evidence>
<keyword evidence="1" id="KW-0472">Membrane</keyword>
<dbReference type="InterPro" id="IPR000326">
    <property type="entry name" value="PAP2/HPO"/>
</dbReference>
<keyword evidence="1" id="KW-0812">Transmembrane</keyword>
<dbReference type="SMART" id="SM00014">
    <property type="entry name" value="acidPPc"/>
    <property type="match status" value="1"/>
</dbReference>
<dbReference type="InterPro" id="IPR036938">
    <property type="entry name" value="PAP2/HPO_sf"/>
</dbReference>
<name>A0A7Y9UNH2_9ACTN</name>
<keyword evidence="1" id="KW-1133">Transmembrane helix</keyword>
<dbReference type="AlphaFoldDB" id="A0A7Y9UNH2"/>
<keyword evidence="4" id="KW-1185">Reference proteome</keyword>
<dbReference type="Gene3D" id="1.20.144.10">
    <property type="entry name" value="Phosphatidic acid phosphatase type 2/haloperoxidase"/>
    <property type="match status" value="1"/>
</dbReference>
<evidence type="ECO:0000256" key="1">
    <source>
        <dbReference type="SAM" id="Phobius"/>
    </source>
</evidence>